<comment type="caution">
    <text evidence="3">The sequence shown here is derived from an EMBL/GenBank/DDBJ whole genome shotgun (WGS) entry which is preliminary data.</text>
</comment>
<dbReference type="Pfam" id="PF24729">
    <property type="entry name" value="Acb2_Tad1_hairpin"/>
    <property type="match status" value="1"/>
</dbReference>
<dbReference type="Proteomes" id="UP000282674">
    <property type="component" value="Unassembled WGS sequence"/>
</dbReference>
<dbReference type="GO" id="GO:0000166">
    <property type="term" value="F:nucleotide binding"/>
    <property type="evidence" value="ECO:0007669"/>
    <property type="project" value="UniProtKB-KW"/>
</dbReference>
<proteinExistence type="predicted"/>
<feature type="domain" description="Acb2/Tad1 hairpin" evidence="2">
    <location>
        <begin position="62"/>
        <end position="95"/>
    </location>
</feature>
<evidence type="ECO:0000313" key="4">
    <source>
        <dbReference type="Proteomes" id="UP000282674"/>
    </source>
</evidence>
<accession>A0A3M2KV62</accession>
<reference evidence="3 4" key="1">
    <citation type="submission" date="2018-10" db="EMBL/GenBank/DDBJ databases">
        <title>Isolation from soil.</title>
        <authorList>
            <person name="Hu J."/>
        </authorList>
    </citation>
    <scope>NUCLEOTIDE SEQUENCE [LARGE SCALE GENOMIC DNA]</scope>
    <source>
        <strain evidence="3 4">NEAU-Ht49</strain>
    </source>
</reference>
<dbReference type="EMBL" id="RFFG01000264">
    <property type="protein sequence ID" value="RMI28884.1"/>
    <property type="molecule type" value="Genomic_DNA"/>
</dbReference>
<gene>
    <name evidence="3" type="ORF">EBO15_43410</name>
</gene>
<keyword evidence="4" id="KW-1185">Reference proteome</keyword>
<evidence type="ECO:0000259" key="2">
    <source>
        <dbReference type="Pfam" id="PF24729"/>
    </source>
</evidence>
<keyword evidence="1" id="KW-0547">Nucleotide-binding</keyword>
<evidence type="ECO:0000256" key="1">
    <source>
        <dbReference type="ARBA" id="ARBA00022741"/>
    </source>
</evidence>
<sequence>MEGHLGGPGDAVTMRIHLPERHETGIRLGRHIEHDPRSRAHAVPEPRGLRCWSIRTVAWTRRAADHNELLPEGREKSLTITQIEQAMFWANAAIARQEH</sequence>
<evidence type="ECO:0000313" key="3">
    <source>
        <dbReference type="EMBL" id="RMI28884.1"/>
    </source>
</evidence>
<name>A0A3M2KV62_9ACTN</name>
<dbReference type="AlphaFoldDB" id="A0A3M2KV62"/>
<organism evidence="3 4">
    <name type="scientific">Actinomadura harenae</name>
    <dbReference type="NCBI Taxonomy" id="2483351"/>
    <lineage>
        <taxon>Bacteria</taxon>
        <taxon>Bacillati</taxon>
        <taxon>Actinomycetota</taxon>
        <taxon>Actinomycetes</taxon>
        <taxon>Streptosporangiales</taxon>
        <taxon>Thermomonosporaceae</taxon>
        <taxon>Actinomadura</taxon>
    </lineage>
</organism>
<protein>
    <recommendedName>
        <fullName evidence="2">Acb2/Tad1 hairpin domain-containing protein</fullName>
    </recommendedName>
</protein>
<dbReference type="InterPro" id="IPR056098">
    <property type="entry name" value="Acb2/Tad1_hairpin"/>
</dbReference>